<organism evidence="2 3">
    <name type="scientific">Leersia perrieri</name>
    <dbReference type="NCBI Taxonomy" id="77586"/>
    <lineage>
        <taxon>Eukaryota</taxon>
        <taxon>Viridiplantae</taxon>
        <taxon>Streptophyta</taxon>
        <taxon>Embryophyta</taxon>
        <taxon>Tracheophyta</taxon>
        <taxon>Spermatophyta</taxon>
        <taxon>Magnoliopsida</taxon>
        <taxon>Liliopsida</taxon>
        <taxon>Poales</taxon>
        <taxon>Poaceae</taxon>
        <taxon>BOP clade</taxon>
        <taxon>Oryzoideae</taxon>
        <taxon>Oryzeae</taxon>
        <taxon>Oryzinae</taxon>
        <taxon>Leersia</taxon>
    </lineage>
</organism>
<dbReference type="EnsemblPlants" id="LPERR07G04090.1">
    <property type="protein sequence ID" value="LPERR07G04090.1"/>
    <property type="gene ID" value="LPERR07G04090"/>
</dbReference>
<proteinExistence type="predicted"/>
<evidence type="ECO:0000256" key="1">
    <source>
        <dbReference type="SAM" id="Phobius"/>
    </source>
</evidence>
<reference evidence="2 3" key="1">
    <citation type="submission" date="2012-08" db="EMBL/GenBank/DDBJ databases">
        <title>Oryza genome evolution.</title>
        <authorList>
            <person name="Wing R.A."/>
        </authorList>
    </citation>
    <scope>NUCLEOTIDE SEQUENCE</scope>
</reference>
<keyword evidence="1" id="KW-1133">Transmembrane helix</keyword>
<protein>
    <submittedName>
        <fullName evidence="2">Uncharacterized protein</fullName>
    </submittedName>
</protein>
<dbReference type="HOGENOM" id="CLU_154995_0_0_1"/>
<reference evidence="3" key="2">
    <citation type="submission" date="2013-12" db="EMBL/GenBank/DDBJ databases">
        <authorList>
            <person name="Yu Y."/>
            <person name="Lee S."/>
            <person name="de Baynast K."/>
            <person name="Wissotski M."/>
            <person name="Liu L."/>
            <person name="Talag J."/>
            <person name="Goicoechea J."/>
            <person name="Angelova A."/>
            <person name="Jetty R."/>
            <person name="Kudrna D."/>
            <person name="Golser W."/>
            <person name="Rivera L."/>
            <person name="Zhang J."/>
            <person name="Wing R."/>
        </authorList>
    </citation>
    <scope>NUCLEOTIDE SEQUENCE</scope>
</reference>
<evidence type="ECO:0000313" key="3">
    <source>
        <dbReference type="Proteomes" id="UP000032180"/>
    </source>
</evidence>
<feature type="transmembrane region" description="Helical" evidence="1">
    <location>
        <begin position="47"/>
        <end position="69"/>
    </location>
</feature>
<reference evidence="2" key="3">
    <citation type="submission" date="2015-04" db="UniProtKB">
        <authorList>
            <consortium name="EnsemblPlants"/>
        </authorList>
    </citation>
    <scope>IDENTIFICATION</scope>
</reference>
<accession>A0A0D9WW13</accession>
<keyword evidence="1" id="KW-0812">Transmembrane</keyword>
<evidence type="ECO:0000313" key="2">
    <source>
        <dbReference type="EnsemblPlants" id="LPERR07G04090.1"/>
    </source>
</evidence>
<dbReference type="AlphaFoldDB" id="A0A0D9WW13"/>
<keyword evidence="3" id="KW-1185">Reference proteome</keyword>
<dbReference type="Proteomes" id="UP000032180">
    <property type="component" value="Chromosome 7"/>
</dbReference>
<dbReference type="Gramene" id="LPERR07G04090.1">
    <property type="protein sequence ID" value="LPERR07G04090.1"/>
    <property type="gene ID" value="LPERR07G04090"/>
</dbReference>
<sequence length="127" mass="14184">MSMSTMWMFYAANDPPQENLPPAPPHTVVNVPLHLLPHRPMTPLCKFLTKGFFIVSTVLILGILARIVAVDSTSWVEMLLTVPIMLLLMAVIVLIQTGAYLGMTRDFSAAPEDLDEEHRILDPMEQV</sequence>
<name>A0A0D9WW13_9ORYZ</name>
<keyword evidence="1" id="KW-0472">Membrane</keyword>
<feature type="transmembrane region" description="Helical" evidence="1">
    <location>
        <begin position="75"/>
        <end position="95"/>
    </location>
</feature>